<accession>A0A016TT65</accession>
<protein>
    <recommendedName>
        <fullName evidence="4">Chemokine interleukin-8-like domain-containing protein</fullName>
    </recommendedName>
</protein>
<proteinExistence type="predicted"/>
<organism evidence="2 3">
    <name type="scientific">Ancylostoma ceylanicum</name>
    <dbReference type="NCBI Taxonomy" id="53326"/>
    <lineage>
        <taxon>Eukaryota</taxon>
        <taxon>Metazoa</taxon>
        <taxon>Ecdysozoa</taxon>
        <taxon>Nematoda</taxon>
        <taxon>Chromadorea</taxon>
        <taxon>Rhabditida</taxon>
        <taxon>Rhabditina</taxon>
        <taxon>Rhabditomorpha</taxon>
        <taxon>Strongyloidea</taxon>
        <taxon>Ancylostomatidae</taxon>
        <taxon>Ancylostomatinae</taxon>
        <taxon>Ancylostoma</taxon>
    </lineage>
</organism>
<evidence type="ECO:0000256" key="1">
    <source>
        <dbReference type="SAM" id="SignalP"/>
    </source>
</evidence>
<reference evidence="3" key="1">
    <citation type="journal article" date="2015" name="Nat. Genet.">
        <title>The genome and transcriptome of the zoonotic hookworm Ancylostoma ceylanicum identify infection-specific gene families.</title>
        <authorList>
            <person name="Schwarz E.M."/>
            <person name="Hu Y."/>
            <person name="Antoshechkin I."/>
            <person name="Miller M.M."/>
            <person name="Sternberg P.W."/>
            <person name="Aroian R.V."/>
        </authorList>
    </citation>
    <scope>NUCLEOTIDE SEQUENCE</scope>
    <source>
        <strain evidence="3">HY135</strain>
    </source>
</reference>
<feature type="chain" id="PRO_5001491439" description="Chemokine interleukin-8-like domain-containing protein" evidence="1">
    <location>
        <begin position="24"/>
        <end position="116"/>
    </location>
</feature>
<dbReference type="EMBL" id="JARK01001417">
    <property type="protein sequence ID" value="EYC05543.1"/>
    <property type="molecule type" value="Genomic_DNA"/>
</dbReference>
<dbReference type="PROSITE" id="PS51257">
    <property type="entry name" value="PROKAR_LIPOPROTEIN"/>
    <property type="match status" value="1"/>
</dbReference>
<feature type="signal peptide" evidence="1">
    <location>
        <begin position="1"/>
        <end position="23"/>
    </location>
</feature>
<evidence type="ECO:0008006" key="4">
    <source>
        <dbReference type="Google" id="ProtNLM"/>
    </source>
</evidence>
<dbReference type="Proteomes" id="UP000024635">
    <property type="component" value="Unassembled WGS sequence"/>
</dbReference>
<dbReference type="AlphaFoldDB" id="A0A016TT65"/>
<keyword evidence="3" id="KW-1185">Reference proteome</keyword>
<sequence length="116" mass="12979">MAANIRTLFWAILVLSCFSNVLPWGIIQLPMCSESEMHVTASIRSRIYKEITKYLPRSPSYSCDLEESAAIVIIRRITSHEEDGEEELSHRGLFPMVSSPRRESAIVFAAHGAPAS</sequence>
<keyword evidence="1" id="KW-0732">Signal</keyword>
<evidence type="ECO:0000313" key="3">
    <source>
        <dbReference type="Proteomes" id="UP000024635"/>
    </source>
</evidence>
<comment type="caution">
    <text evidence="2">The sequence shown here is derived from an EMBL/GenBank/DDBJ whole genome shotgun (WGS) entry which is preliminary data.</text>
</comment>
<dbReference type="OrthoDB" id="5894415at2759"/>
<gene>
    <name evidence="2" type="primary">Acey_s0081.g1435</name>
    <name evidence="2" type="synonym">ASPR-s0081.g1435</name>
    <name evidence="2" type="ORF">Y032_0081g1435</name>
</gene>
<name>A0A016TT65_9BILA</name>
<evidence type="ECO:0000313" key="2">
    <source>
        <dbReference type="EMBL" id="EYC05543.1"/>
    </source>
</evidence>